<dbReference type="EMBL" id="QYBB01000008">
    <property type="protein sequence ID" value="RYC32323.1"/>
    <property type="molecule type" value="Genomic_DNA"/>
</dbReference>
<keyword evidence="2" id="KW-1185">Reference proteome</keyword>
<dbReference type="RefSeq" id="WP_129225942.1">
    <property type="nucleotide sequence ID" value="NZ_QYBB01000008.1"/>
</dbReference>
<dbReference type="SUPFAM" id="SSF55785">
    <property type="entry name" value="PYP-like sensor domain (PAS domain)"/>
    <property type="match status" value="1"/>
</dbReference>
<comment type="caution">
    <text evidence="1">The sequence shown here is derived from an EMBL/GenBank/DDBJ whole genome shotgun (WGS) entry which is preliminary data.</text>
</comment>
<organism evidence="1 2">
    <name type="scientific">Lichenibacterium minor</name>
    <dbReference type="NCBI Taxonomy" id="2316528"/>
    <lineage>
        <taxon>Bacteria</taxon>
        <taxon>Pseudomonadati</taxon>
        <taxon>Pseudomonadota</taxon>
        <taxon>Alphaproteobacteria</taxon>
        <taxon>Hyphomicrobiales</taxon>
        <taxon>Lichenihabitantaceae</taxon>
        <taxon>Lichenibacterium</taxon>
    </lineage>
</organism>
<proteinExistence type="predicted"/>
<name>A0A4Q2U6Q0_9HYPH</name>
<reference evidence="1 2" key="1">
    <citation type="submission" date="2018-12" db="EMBL/GenBank/DDBJ databases">
        <authorList>
            <person name="Grouzdev D.S."/>
            <person name="Krutkina M.S."/>
        </authorList>
    </citation>
    <scope>NUCLEOTIDE SEQUENCE [LARGE SCALE GENOMIC DNA]</scope>
    <source>
        <strain evidence="1 2">RmlP026</strain>
    </source>
</reference>
<dbReference type="OrthoDB" id="8003951at2"/>
<gene>
    <name evidence="1" type="ORF">D3273_09865</name>
</gene>
<evidence type="ECO:0000313" key="2">
    <source>
        <dbReference type="Proteomes" id="UP000290759"/>
    </source>
</evidence>
<dbReference type="InterPro" id="IPR035965">
    <property type="entry name" value="PAS-like_dom_sf"/>
</dbReference>
<reference evidence="1 2" key="2">
    <citation type="submission" date="2019-02" db="EMBL/GenBank/DDBJ databases">
        <title>'Lichenibacterium ramalinii' gen. nov. sp. nov., 'Lichenibacterium minor' gen. nov. sp. nov.</title>
        <authorList>
            <person name="Pankratov T."/>
        </authorList>
    </citation>
    <scope>NUCLEOTIDE SEQUENCE [LARGE SCALE GENOMIC DNA]</scope>
    <source>
        <strain evidence="1 2">RmlP026</strain>
    </source>
</reference>
<dbReference type="Proteomes" id="UP000290759">
    <property type="component" value="Unassembled WGS sequence"/>
</dbReference>
<protein>
    <recommendedName>
        <fullName evidence="3">PAS domain-containing protein</fullName>
    </recommendedName>
</protein>
<dbReference type="Gene3D" id="3.30.450.20">
    <property type="entry name" value="PAS domain"/>
    <property type="match status" value="1"/>
</dbReference>
<accession>A0A4Q2U6Q0</accession>
<dbReference type="AlphaFoldDB" id="A0A4Q2U6Q0"/>
<sequence length="208" mass="22839">MGAGEELGRLDARLVAALEGIGLLGEWSYDYPSRVFRSSPGVSGAFAIAPEDGVRGQPVELYERAVHPDDVGWLRTTRSAPPGHSGLRVTELRVIDAAGRERWIMVRGRFVLDAEDLPAFGYGVMFDVTDYNAGGERPFVAPAAPLTDPHFVLLESLAMAFRASRQLAQGAIERGCRALLFRVAELVARQVRPSLMLDERDEPGRRLH</sequence>
<evidence type="ECO:0008006" key="3">
    <source>
        <dbReference type="Google" id="ProtNLM"/>
    </source>
</evidence>
<evidence type="ECO:0000313" key="1">
    <source>
        <dbReference type="EMBL" id="RYC32323.1"/>
    </source>
</evidence>